<organism evidence="1 2">
    <name type="scientific">Aeromonas salmonicida</name>
    <dbReference type="NCBI Taxonomy" id="645"/>
    <lineage>
        <taxon>Bacteria</taxon>
        <taxon>Pseudomonadati</taxon>
        <taxon>Pseudomonadota</taxon>
        <taxon>Gammaproteobacteria</taxon>
        <taxon>Aeromonadales</taxon>
        <taxon>Aeromonadaceae</taxon>
        <taxon>Aeromonas</taxon>
    </lineage>
</organism>
<evidence type="ECO:0000313" key="1">
    <source>
        <dbReference type="EMBL" id="RAJ02734.1"/>
    </source>
</evidence>
<comment type="caution">
    <text evidence="1">The sequence shown here is derived from an EMBL/GenBank/DDBJ whole genome shotgun (WGS) entry which is preliminary data.</text>
</comment>
<name>A0AAX1PH72_AERSA</name>
<dbReference type="AlphaFoldDB" id="A0AAX1PH72"/>
<dbReference type="RefSeq" id="WP_159165319.1">
    <property type="nucleotide sequence ID" value="NZ_CAWNWF010000012.1"/>
</dbReference>
<sequence>MTKFTPSRLDSLLEQFANVLEQTDLCRQERAQFHALLDALRIEVGLCQEVLA</sequence>
<evidence type="ECO:0000313" key="2">
    <source>
        <dbReference type="Proteomes" id="UP000249422"/>
    </source>
</evidence>
<dbReference type="EMBL" id="QLLM01000012">
    <property type="protein sequence ID" value="RAJ02734.1"/>
    <property type="molecule type" value="Genomic_DNA"/>
</dbReference>
<reference evidence="1 2" key="1">
    <citation type="submission" date="2018-06" db="EMBL/GenBank/DDBJ databases">
        <title>Freshwater and sediment microbial communities from various areas in North America, analyzing microbe dynamics in response to fracking.</title>
        <authorList>
            <person name="Lamendella R."/>
        </authorList>
    </citation>
    <scope>NUCLEOTIDE SEQUENCE [LARGE SCALE GENOMIC DNA]</scope>
    <source>
        <strain evidence="1 2">17</strain>
    </source>
</reference>
<accession>A0AAX1PH72</accession>
<dbReference type="Proteomes" id="UP000249422">
    <property type="component" value="Unassembled WGS sequence"/>
</dbReference>
<proteinExistence type="predicted"/>
<protein>
    <submittedName>
        <fullName evidence="1">Uncharacterized protein</fullName>
    </submittedName>
</protein>
<gene>
    <name evidence="1" type="ORF">DEU50_11269</name>
</gene>